<proteinExistence type="predicted"/>
<evidence type="ECO:0000313" key="3">
    <source>
        <dbReference type="Proteomes" id="UP000546917"/>
    </source>
</evidence>
<dbReference type="AlphaFoldDB" id="A0A7K4FMK4"/>
<sequence length="108" mass="12444">MNSILYPIFFFIAIGNLAFSWSYLSGLYESEWFGNSAGKLFGATIILDIVMSNVFYNIHASNLVIGLYDIMLIPMFPIALLLWIDGMMKKLVIITKTWDMPKIRVRRK</sequence>
<keyword evidence="1" id="KW-1133">Transmembrane helix</keyword>
<dbReference type="Proteomes" id="UP000546917">
    <property type="component" value="Unassembled WGS sequence"/>
</dbReference>
<accession>A0A7K4FMK4</accession>
<evidence type="ECO:0000256" key="1">
    <source>
        <dbReference type="SAM" id="Phobius"/>
    </source>
</evidence>
<comment type="caution">
    <text evidence="2">The sequence shown here is derived from an EMBL/GenBank/DDBJ whole genome shotgun (WGS) entry which is preliminary data.</text>
</comment>
<organism evidence="2 3">
    <name type="scientific">Ferroplasma acidiphilum</name>
    <dbReference type="NCBI Taxonomy" id="74969"/>
    <lineage>
        <taxon>Archaea</taxon>
        <taxon>Methanobacteriati</taxon>
        <taxon>Thermoplasmatota</taxon>
        <taxon>Thermoplasmata</taxon>
        <taxon>Thermoplasmatales</taxon>
        <taxon>Ferroplasmaceae</taxon>
        <taxon>Ferroplasma</taxon>
    </lineage>
</organism>
<keyword evidence="1" id="KW-0472">Membrane</keyword>
<reference evidence="2 3" key="1">
    <citation type="submission" date="2020-05" db="EMBL/GenBank/DDBJ databases">
        <authorList>
            <person name="Zhang R."/>
        </authorList>
    </citation>
    <scope>NUCLEOTIDE SEQUENCE [LARGE SCALE GENOMIC DNA]</scope>
    <source>
        <strain evidence="2 3">DSM 28986</strain>
    </source>
</reference>
<dbReference type="EMBL" id="JABGBP010000177">
    <property type="protein sequence ID" value="NOL60246.1"/>
    <property type="molecule type" value="Genomic_DNA"/>
</dbReference>
<protein>
    <submittedName>
        <fullName evidence="2">Uncharacterized protein</fullName>
    </submittedName>
</protein>
<keyword evidence="1" id="KW-0812">Transmembrane</keyword>
<name>A0A7K4FMK4_9ARCH</name>
<gene>
    <name evidence="2" type="ORF">HLB00_05280</name>
</gene>
<feature type="transmembrane region" description="Helical" evidence="1">
    <location>
        <begin position="6"/>
        <end position="28"/>
    </location>
</feature>
<dbReference type="RefSeq" id="WP_171481618.1">
    <property type="nucleotide sequence ID" value="NZ_JABGBP010000177.1"/>
</dbReference>
<feature type="transmembrane region" description="Helical" evidence="1">
    <location>
        <begin position="65"/>
        <end position="84"/>
    </location>
</feature>
<evidence type="ECO:0000313" key="2">
    <source>
        <dbReference type="EMBL" id="NOL60246.1"/>
    </source>
</evidence>
<feature type="transmembrane region" description="Helical" evidence="1">
    <location>
        <begin position="40"/>
        <end position="59"/>
    </location>
</feature>